<dbReference type="AlphaFoldDB" id="A0A3N2BY62"/>
<name>A0A3N2BY62_9MICO</name>
<protein>
    <submittedName>
        <fullName evidence="1">Uncharacterized protein</fullName>
    </submittedName>
</protein>
<keyword evidence="2" id="KW-1185">Reference proteome</keyword>
<accession>A0A3N2BY62</accession>
<dbReference type="Proteomes" id="UP000266915">
    <property type="component" value="Unassembled WGS sequence"/>
</dbReference>
<dbReference type="RefSeq" id="WP_085511682.1">
    <property type="nucleotide sequence ID" value="NZ_FXAP01000002.1"/>
</dbReference>
<dbReference type="EMBL" id="RKHL01000001">
    <property type="protein sequence ID" value="ROR80122.1"/>
    <property type="molecule type" value="Genomic_DNA"/>
</dbReference>
<evidence type="ECO:0000313" key="2">
    <source>
        <dbReference type="Proteomes" id="UP000266915"/>
    </source>
</evidence>
<sequence length="98" mass="10279">MDDDGIRMCSAEERLEESVAVLELRSLRLESVMFDLEVWMTTLGDARAGARWSGPAATVFGWSADELAQHLRAAAAALDVGAGIARGAATSAVADGRG</sequence>
<organism evidence="1 2">
    <name type="scientific">Plantibacter flavus</name>
    <dbReference type="NCBI Taxonomy" id="150123"/>
    <lineage>
        <taxon>Bacteria</taxon>
        <taxon>Bacillati</taxon>
        <taxon>Actinomycetota</taxon>
        <taxon>Actinomycetes</taxon>
        <taxon>Micrococcales</taxon>
        <taxon>Microbacteriaceae</taxon>
        <taxon>Plantibacter</taxon>
    </lineage>
</organism>
<proteinExistence type="predicted"/>
<comment type="caution">
    <text evidence="1">The sequence shown here is derived from an EMBL/GenBank/DDBJ whole genome shotgun (WGS) entry which is preliminary data.</text>
</comment>
<reference evidence="1 2" key="1">
    <citation type="submission" date="2018-11" db="EMBL/GenBank/DDBJ databases">
        <title>Sequencing the genomes of 1000 actinobacteria strains.</title>
        <authorList>
            <person name="Klenk H.-P."/>
        </authorList>
    </citation>
    <scope>NUCLEOTIDE SEQUENCE [LARGE SCALE GENOMIC DNA]</scope>
    <source>
        <strain evidence="1 2">DSM 14012</strain>
    </source>
</reference>
<evidence type="ECO:0000313" key="1">
    <source>
        <dbReference type="EMBL" id="ROR80122.1"/>
    </source>
</evidence>
<gene>
    <name evidence="1" type="ORF">EDD42_0155</name>
</gene>